<feature type="transmembrane region" description="Helical" evidence="6">
    <location>
        <begin position="252"/>
        <end position="271"/>
    </location>
</feature>
<name>A0ABW3TTD6_9MICO</name>
<dbReference type="InterPro" id="IPR037185">
    <property type="entry name" value="EmrE-like"/>
</dbReference>
<sequence length="314" mass="32901">MLQPRKESLTVFAYAALALLWGSSFLFIKLGLTGLSPGQVALGRLALGALTLVTIMTLTRRSWPRDGKLWLHMIVIGGTLCTIPFTLFAWAETQVPSTVASIFNATTPIMTLLLTPLIIPAERLSKAKTIGLVIGIAGVAVLVGPWRLLTDGESISLPGVLACLAATTCYGFGGLYMRRFLAHSGLDSVTAAAMQLVVATGLALVAAPLASVGEITLTPTVVLAMLALGVLGSGIAYIWYTSIIRAWGAARASTVTYLTPVVGVTFGVLFLGEPVHWNEPVGGLIVILGILASQGLFERGHTTAIAEPAPAARR</sequence>
<gene>
    <name evidence="8" type="ORF">ACFQ3U_14365</name>
</gene>
<feature type="transmembrane region" description="Helical" evidence="6">
    <location>
        <begin position="38"/>
        <end position="58"/>
    </location>
</feature>
<evidence type="ECO:0000256" key="4">
    <source>
        <dbReference type="ARBA" id="ARBA00022989"/>
    </source>
</evidence>
<evidence type="ECO:0000256" key="1">
    <source>
        <dbReference type="ARBA" id="ARBA00004141"/>
    </source>
</evidence>
<feature type="domain" description="EamA" evidence="7">
    <location>
        <begin position="158"/>
        <end position="291"/>
    </location>
</feature>
<dbReference type="InterPro" id="IPR050638">
    <property type="entry name" value="AA-Vitamin_Transporters"/>
</dbReference>
<dbReference type="SUPFAM" id="SSF103481">
    <property type="entry name" value="Multidrug resistance efflux transporter EmrE"/>
    <property type="match status" value="2"/>
</dbReference>
<comment type="caution">
    <text evidence="8">The sequence shown here is derived from an EMBL/GenBank/DDBJ whole genome shotgun (WGS) entry which is preliminary data.</text>
</comment>
<evidence type="ECO:0000256" key="5">
    <source>
        <dbReference type="ARBA" id="ARBA00023136"/>
    </source>
</evidence>
<dbReference type="PANTHER" id="PTHR32322:SF9">
    <property type="entry name" value="AMINO-ACID METABOLITE EFFLUX PUMP-RELATED"/>
    <property type="match status" value="1"/>
</dbReference>
<feature type="transmembrane region" description="Helical" evidence="6">
    <location>
        <begin position="155"/>
        <end position="177"/>
    </location>
</feature>
<dbReference type="Pfam" id="PF00892">
    <property type="entry name" value="EamA"/>
    <property type="match status" value="2"/>
</dbReference>
<comment type="similarity">
    <text evidence="2">Belongs to the EamA transporter family.</text>
</comment>
<protein>
    <submittedName>
        <fullName evidence="8">DMT family transporter</fullName>
    </submittedName>
</protein>
<reference evidence="9" key="1">
    <citation type="journal article" date="2019" name="Int. J. Syst. Evol. Microbiol.">
        <title>The Global Catalogue of Microorganisms (GCM) 10K type strain sequencing project: providing services to taxonomists for standard genome sequencing and annotation.</title>
        <authorList>
            <consortium name="The Broad Institute Genomics Platform"/>
            <consortium name="The Broad Institute Genome Sequencing Center for Infectious Disease"/>
            <person name="Wu L."/>
            <person name="Ma J."/>
        </authorList>
    </citation>
    <scope>NUCLEOTIDE SEQUENCE [LARGE SCALE GENOMIC DNA]</scope>
    <source>
        <strain evidence="9">CCUG 50213</strain>
    </source>
</reference>
<keyword evidence="5 6" id="KW-0472">Membrane</keyword>
<feature type="transmembrane region" description="Helical" evidence="6">
    <location>
        <begin position="189"/>
        <end position="209"/>
    </location>
</feature>
<organism evidence="8 9">
    <name type="scientific">Leucobacter albus</name>
    <dbReference type="NCBI Taxonomy" id="272210"/>
    <lineage>
        <taxon>Bacteria</taxon>
        <taxon>Bacillati</taxon>
        <taxon>Actinomycetota</taxon>
        <taxon>Actinomycetes</taxon>
        <taxon>Micrococcales</taxon>
        <taxon>Microbacteriaceae</taxon>
        <taxon>Leucobacter</taxon>
    </lineage>
</organism>
<evidence type="ECO:0000256" key="2">
    <source>
        <dbReference type="ARBA" id="ARBA00007362"/>
    </source>
</evidence>
<feature type="transmembrane region" description="Helical" evidence="6">
    <location>
        <begin position="130"/>
        <end position="149"/>
    </location>
</feature>
<feature type="transmembrane region" description="Helical" evidence="6">
    <location>
        <begin position="277"/>
        <end position="297"/>
    </location>
</feature>
<evidence type="ECO:0000256" key="3">
    <source>
        <dbReference type="ARBA" id="ARBA00022692"/>
    </source>
</evidence>
<keyword evidence="3 6" id="KW-0812">Transmembrane</keyword>
<accession>A0ABW3TTD6</accession>
<dbReference type="EMBL" id="JBHTLY010000008">
    <property type="protein sequence ID" value="MFD1203078.1"/>
    <property type="molecule type" value="Genomic_DNA"/>
</dbReference>
<dbReference type="Proteomes" id="UP001597181">
    <property type="component" value="Unassembled WGS sequence"/>
</dbReference>
<feature type="transmembrane region" description="Helical" evidence="6">
    <location>
        <begin position="221"/>
        <end position="240"/>
    </location>
</feature>
<dbReference type="RefSeq" id="WP_343960159.1">
    <property type="nucleotide sequence ID" value="NZ_BAAAKZ010000006.1"/>
</dbReference>
<keyword evidence="4 6" id="KW-1133">Transmembrane helix</keyword>
<feature type="domain" description="EamA" evidence="7">
    <location>
        <begin position="12"/>
        <end position="143"/>
    </location>
</feature>
<feature type="transmembrane region" description="Helical" evidence="6">
    <location>
        <begin position="70"/>
        <end position="91"/>
    </location>
</feature>
<feature type="transmembrane region" description="Helical" evidence="6">
    <location>
        <begin position="12"/>
        <end position="32"/>
    </location>
</feature>
<keyword evidence="9" id="KW-1185">Reference proteome</keyword>
<evidence type="ECO:0000256" key="6">
    <source>
        <dbReference type="SAM" id="Phobius"/>
    </source>
</evidence>
<dbReference type="InterPro" id="IPR000620">
    <property type="entry name" value="EamA_dom"/>
</dbReference>
<feature type="transmembrane region" description="Helical" evidence="6">
    <location>
        <begin position="97"/>
        <end position="118"/>
    </location>
</feature>
<evidence type="ECO:0000259" key="7">
    <source>
        <dbReference type="Pfam" id="PF00892"/>
    </source>
</evidence>
<dbReference type="PANTHER" id="PTHR32322">
    <property type="entry name" value="INNER MEMBRANE TRANSPORTER"/>
    <property type="match status" value="1"/>
</dbReference>
<proteinExistence type="inferred from homology"/>
<comment type="subcellular location">
    <subcellularLocation>
        <location evidence="1">Membrane</location>
        <topology evidence="1">Multi-pass membrane protein</topology>
    </subcellularLocation>
</comment>
<evidence type="ECO:0000313" key="9">
    <source>
        <dbReference type="Proteomes" id="UP001597181"/>
    </source>
</evidence>
<evidence type="ECO:0000313" key="8">
    <source>
        <dbReference type="EMBL" id="MFD1203078.1"/>
    </source>
</evidence>